<keyword evidence="2" id="KW-1185">Reference proteome</keyword>
<reference evidence="1 2" key="1">
    <citation type="submission" date="2018-10" db="EMBL/GenBank/DDBJ databases">
        <authorList>
            <person name="Ekblom R."/>
            <person name="Jareborg N."/>
        </authorList>
    </citation>
    <scope>NUCLEOTIDE SEQUENCE [LARGE SCALE GENOMIC DNA]</scope>
    <source>
        <tissue evidence="1">Muscle</tissue>
    </source>
</reference>
<comment type="caution">
    <text evidence="1">The sequence shown here is derived from an EMBL/GenBank/DDBJ whole genome shotgun (WGS) entry which is preliminary data.</text>
</comment>
<dbReference type="EMBL" id="CYRY02011344">
    <property type="protein sequence ID" value="VCW79114.1"/>
    <property type="molecule type" value="Genomic_DNA"/>
</dbReference>
<evidence type="ECO:0000313" key="2">
    <source>
        <dbReference type="Proteomes" id="UP000269945"/>
    </source>
</evidence>
<dbReference type="AlphaFoldDB" id="A0A9X9LQ78"/>
<feature type="non-terminal residue" evidence="1">
    <location>
        <position position="1"/>
    </location>
</feature>
<proteinExistence type="predicted"/>
<organism evidence="1 2">
    <name type="scientific">Gulo gulo</name>
    <name type="common">Wolverine</name>
    <name type="synonym">Gluton</name>
    <dbReference type="NCBI Taxonomy" id="48420"/>
    <lineage>
        <taxon>Eukaryota</taxon>
        <taxon>Metazoa</taxon>
        <taxon>Chordata</taxon>
        <taxon>Craniata</taxon>
        <taxon>Vertebrata</taxon>
        <taxon>Euteleostomi</taxon>
        <taxon>Mammalia</taxon>
        <taxon>Eutheria</taxon>
        <taxon>Laurasiatheria</taxon>
        <taxon>Carnivora</taxon>
        <taxon>Caniformia</taxon>
        <taxon>Musteloidea</taxon>
        <taxon>Mustelidae</taxon>
        <taxon>Guloninae</taxon>
        <taxon>Gulo</taxon>
    </lineage>
</organism>
<evidence type="ECO:0000313" key="1">
    <source>
        <dbReference type="EMBL" id="VCW79114.1"/>
    </source>
</evidence>
<protein>
    <submittedName>
        <fullName evidence="1">Uncharacterized protein</fullName>
    </submittedName>
</protein>
<sequence length="38" mass="4161">VSLLLPEVSGPRRAWGPLTEDLSEGWVVESPTGPRRLC</sequence>
<dbReference type="Proteomes" id="UP000269945">
    <property type="component" value="Unassembled WGS sequence"/>
</dbReference>
<name>A0A9X9LQ78_GULGU</name>
<accession>A0A9X9LQ78</accession>
<gene>
    <name evidence="1" type="ORF">BN2614_LOCUS1</name>
</gene>